<feature type="compositionally biased region" description="Basic and acidic residues" evidence="2">
    <location>
        <begin position="247"/>
        <end position="257"/>
    </location>
</feature>
<evidence type="ECO:0000313" key="3">
    <source>
        <dbReference type="EMBL" id="KAE8156106.1"/>
    </source>
</evidence>
<dbReference type="Proteomes" id="UP000326950">
    <property type="component" value="Unassembled WGS sequence"/>
</dbReference>
<evidence type="ECO:0000313" key="4">
    <source>
        <dbReference type="Proteomes" id="UP000326950"/>
    </source>
</evidence>
<dbReference type="SUPFAM" id="SSF69318">
    <property type="entry name" value="Integrin alpha N-terminal domain"/>
    <property type="match status" value="1"/>
</dbReference>
<dbReference type="OrthoDB" id="6123at2759"/>
<accession>A0A5N6UC16</accession>
<evidence type="ECO:0008006" key="5">
    <source>
        <dbReference type="Google" id="ProtNLM"/>
    </source>
</evidence>
<name>A0A5N6UC16_ASPTM</name>
<evidence type="ECO:0000256" key="1">
    <source>
        <dbReference type="ARBA" id="ARBA00022729"/>
    </source>
</evidence>
<dbReference type="InterPro" id="IPR013517">
    <property type="entry name" value="FG-GAP"/>
</dbReference>
<sequence length="268" mass="29120">MIDLESINPDNNRGPGICLLPIADDNVVFKVSGLMRGEETNAFLLFQLFKERPSAGNYEGWAVKAWQNTGSLNKKGRDWQSLDTIAPGIGVTGKMIRFAEINGDGKRDFLAITDDGSISIWKNLGIVGAKDSSMPFADLDGDGHADMASIDAQGRARRWLNKGGNKRDDFGEIESGMAEGLSNSTIQFADVDSDKLDDFVVVCGGGAIKAYSNNGSTPDKGKDWILQPGIIMSEGVRDPAPKAQSTDPKERRDEKENVPFQMIESNKC</sequence>
<keyword evidence="1" id="KW-0732">Signal</keyword>
<gene>
    <name evidence="3" type="ORF">BDV40DRAFT_306398</name>
</gene>
<dbReference type="EMBL" id="ML738779">
    <property type="protein sequence ID" value="KAE8156106.1"/>
    <property type="molecule type" value="Genomic_DNA"/>
</dbReference>
<reference evidence="3 4" key="1">
    <citation type="submission" date="2019-04" db="EMBL/GenBank/DDBJ databases">
        <title>Friends and foes A comparative genomics study of 23 Aspergillus species from section Flavi.</title>
        <authorList>
            <consortium name="DOE Joint Genome Institute"/>
            <person name="Kjaerbolling I."/>
            <person name="Vesth T."/>
            <person name="Frisvad J.C."/>
            <person name="Nybo J.L."/>
            <person name="Theobald S."/>
            <person name="Kildgaard S."/>
            <person name="Isbrandt T."/>
            <person name="Kuo A."/>
            <person name="Sato A."/>
            <person name="Lyhne E.K."/>
            <person name="Kogle M.E."/>
            <person name="Wiebenga A."/>
            <person name="Kun R.S."/>
            <person name="Lubbers R.J."/>
            <person name="Makela M.R."/>
            <person name="Barry K."/>
            <person name="Chovatia M."/>
            <person name="Clum A."/>
            <person name="Daum C."/>
            <person name="Haridas S."/>
            <person name="He G."/>
            <person name="LaButti K."/>
            <person name="Lipzen A."/>
            <person name="Mondo S."/>
            <person name="Riley R."/>
            <person name="Salamov A."/>
            <person name="Simmons B.A."/>
            <person name="Magnuson J.K."/>
            <person name="Henrissat B."/>
            <person name="Mortensen U.H."/>
            <person name="Larsen T.O."/>
            <person name="Devries R.P."/>
            <person name="Grigoriev I.V."/>
            <person name="Machida M."/>
            <person name="Baker S.E."/>
            <person name="Andersen M.R."/>
        </authorList>
    </citation>
    <scope>NUCLEOTIDE SEQUENCE [LARGE SCALE GENOMIC DNA]</scope>
    <source>
        <strain evidence="3 4">CBS 117626</strain>
    </source>
</reference>
<protein>
    <recommendedName>
        <fullName evidence="5">FG-GAP repeat protein</fullName>
    </recommendedName>
</protein>
<dbReference type="InterPro" id="IPR028994">
    <property type="entry name" value="Integrin_alpha_N"/>
</dbReference>
<keyword evidence="4" id="KW-1185">Reference proteome</keyword>
<evidence type="ECO:0000256" key="2">
    <source>
        <dbReference type="SAM" id="MobiDB-lite"/>
    </source>
</evidence>
<proteinExistence type="predicted"/>
<feature type="region of interest" description="Disordered" evidence="2">
    <location>
        <begin position="231"/>
        <end position="268"/>
    </location>
</feature>
<dbReference type="Pfam" id="PF13517">
    <property type="entry name" value="FG-GAP_3"/>
    <property type="match status" value="1"/>
</dbReference>
<organism evidence="3 4">
    <name type="scientific">Aspergillus tamarii</name>
    <dbReference type="NCBI Taxonomy" id="41984"/>
    <lineage>
        <taxon>Eukaryota</taxon>
        <taxon>Fungi</taxon>
        <taxon>Dikarya</taxon>
        <taxon>Ascomycota</taxon>
        <taxon>Pezizomycotina</taxon>
        <taxon>Eurotiomycetes</taxon>
        <taxon>Eurotiomycetidae</taxon>
        <taxon>Eurotiales</taxon>
        <taxon>Aspergillaceae</taxon>
        <taxon>Aspergillus</taxon>
        <taxon>Aspergillus subgen. Circumdati</taxon>
    </lineage>
</organism>
<dbReference type="AlphaFoldDB" id="A0A5N6UC16"/>